<evidence type="ECO:0000256" key="1">
    <source>
        <dbReference type="SAM" id="SignalP"/>
    </source>
</evidence>
<sequence length="118" mass="12752">MRLIFACGLAPSVSAVIKAVGVKGPSGRIFYHEFRGNGWAGTPTSGIVMGARGGMWWHMMAPWLPPSRRADVGDRDGCTGRDVAAHDGALARAVEACRRQASRWARWAGRGGARWRFG</sequence>
<dbReference type="EMBL" id="JARKIB010000131">
    <property type="protein sequence ID" value="KAJ7734627.1"/>
    <property type="molecule type" value="Genomic_DNA"/>
</dbReference>
<name>A0AAD7I435_9AGAR</name>
<protein>
    <submittedName>
        <fullName evidence="2">Uncharacterized protein</fullName>
    </submittedName>
</protein>
<keyword evidence="1" id="KW-0732">Signal</keyword>
<reference evidence="2" key="1">
    <citation type="submission" date="2023-03" db="EMBL/GenBank/DDBJ databases">
        <title>Massive genome expansion in bonnet fungi (Mycena s.s.) driven by repeated elements and novel gene families across ecological guilds.</title>
        <authorList>
            <consortium name="Lawrence Berkeley National Laboratory"/>
            <person name="Harder C.B."/>
            <person name="Miyauchi S."/>
            <person name="Viragh M."/>
            <person name="Kuo A."/>
            <person name="Thoen E."/>
            <person name="Andreopoulos B."/>
            <person name="Lu D."/>
            <person name="Skrede I."/>
            <person name="Drula E."/>
            <person name="Henrissat B."/>
            <person name="Morin E."/>
            <person name="Kohler A."/>
            <person name="Barry K."/>
            <person name="LaButti K."/>
            <person name="Morin E."/>
            <person name="Salamov A."/>
            <person name="Lipzen A."/>
            <person name="Mereny Z."/>
            <person name="Hegedus B."/>
            <person name="Baldrian P."/>
            <person name="Stursova M."/>
            <person name="Weitz H."/>
            <person name="Taylor A."/>
            <person name="Grigoriev I.V."/>
            <person name="Nagy L.G."/>
            <person name="Martin F."/>
            <person name="Kauserud H."/>
        </authorList>
    </citation>
    <scope>NUCLEOTIDE SEQUENCE</scope>
    <source>
        <strain evidence="2">CBHHK182m</strain>
    </source>
</reference>
<dbReference type="AlphaFoldDB" id="A0AAD7I435"/>
<evidence type="ECO:0000313" key="3">
    <source>
        <dbReference type="Proteomes" id="UP001215598"/>
    </source>
</evidence>
<feature type="signal peptide" evidence="1">
    <location>
        <begin position="1"/>
        <end position="15"/>
    </location>
</feature>
<dbReference type="Proteomes" id="UP001215598">
    <property type="component" value="Unassembled WGS sequence"/>
</dbReference>
<gene>
    <name evidence="2" type="ORF">B0H16DRAFT_1467478</name>
</gene>
<evidence type="ECO:0000313" key="2">
    <source>
        <dbReference type="EMBL" id="KAJ7734627.1"/>
    </source>
</evidence>
<feature type="chain" id="PRO_5041949075" evidence="1">
    <location>
        <begin position="16"/>
        <end position="118"/>
    </location>
</feature>
<proteinExistence type="predicted"/>
<accession>A0AAD7I435</accession>
<organism evidence="2 3">
    <name type="scientific">Mycena metata</name>
    <dbReference type="NCBI Taxonomy" id="1033252"/>
    <lineage>
        <taxon>Eukaryota</taxon>
        <taxon>Fungi</taxon>
        <taxon>Dikarya</taxon>
        <taxon>Basidiomycota</taxon>
        <taxon>Agaricomycotina</taxon>
        <taxon>Agaricomycetes</taxon>
        <taxon>Agaricomycetidae</taxon>
        <taxon>Agaricales</taxon>
        <taxon>Marasmiineae</taxon>
        <taxon>Mycenaceae</taxon>
        <taxon>Mycena</taxon>
    </lineage>
</organism>
<comment type="caution">
    <text evidence="2">The sequence shown here is derived from an EMBL/GenBank/DDBJ whole genome shotgun (WGS) entry which is preliminary data.</text>
</comment>
<keyword evidence="3" id="KW-1185">Reference proteome</keyword>